<feature type="non-terminal residue" evidence="2">
    <location>
        <position position="61"/>
    </location>
</feature>
<feature type="chain" id="PRO_5017822723" evidence="1">
    <location>
        <begin position="33"/>
        <end position="61"/>
    </location>
</feature>
<sequence>MIVKFKGSSAVIKGSAVAVALGLAVLANPASADQYTDAAKNWIDSEFQPSSLSKDAQMAEL</sequence>
<dbReference type="EMBL" id="DPOP01000147">
    <property type="protein sequence ID" value="HCW69232.1"/>
    <property type="molecule type" value="Genomic_DNA"/>
</dbReference>
<organism evidence="2 3">
    <name type="scientific">Thalassospira lucentensis</name>
    <dbReference type="NCBI Taxonomy" id="168935"/>
    <lineage>
        <taxon>Bacteria</taxon>
        <taxon>Pseudomonadati</taxon>
        <taxon>Pseudomonadota</taxon>
        <taxon>Alphaproteobacteria</taxon>
        <taxon>Rhodospirillales</taxon>
        <taxon>Thalassospiraceae</taxon>
        <taxon>Thalassospira</taxon>
    </lineage>
</organism>
<proteinExistence type="predicted"/>
<keyword evidence="1" id="KW-0732">Signal</keyword>
<name>A0A3D5NEX0_9PROT</name>
<protein>
    <submittedName>
        <fullName evidence="2">ABC transporter substrate-binding protein</fullName>
    </submittedName>
</protein>
<reference evidence="2 3" key="1">
    <citation type="journal article" date="2018" name="Nat. Biotechnol.">
        <title>A standardized bacterial taxonomy based on genome phylogeny substantially revises the tree of life.</title>
        <authorList>
            <person name="Parks D.H."/>
            <person name="Chuvochina M."/>
            <person name="Waite D.W."/>
            <person name="Rinke C."/>
            <person name="Skarshewski A."/>
            <person name="Chaumeil P.A."/>
            <person name="Hugenholtz P."/>
        </authorList>
    </citation>
    <scope>NUCLEOTIDE SEQUENCE [LARGE SCALE GENOMIC DNA]</scope>
    <source>
        <strain evidence="2">UBA9881</strain>
    </source>
</reference>
<dbReference type="Proteomes" id="UP000264179">
    <property type="component" value="Unassembled WGS sequence"/>
</dbReference>
<accession>A0A3D5NEX0</accession>
<evidence type="ECO:0000313" key="3">
    <source>
        <dbReference type="Proteomes" id="UP000264179"/>
    </source>
</evidence>
<evidence type="ECO:0000313" key="2">
    <source>
        <dbReference type="EMBL" id="HCW69232.1"/>
    </source>
</evidence>
<feature type="signal peptide" evidence="1">
    <location>
        <begin position="1"/>
        <end position="32"/>
    </location>
</feature>
<dbReference type="AlphaFoldDB" id="A0A3D5NEX0"/>
<evidence type="ECO:0000256" key="1">
    <source>
        <dbReference type="SAM" id="SignalP"/>
    </source>
</evidence>
<comment type="caution">
    <text evidence="2">The sequence shown here is derived from an EMBL/GenBank/DDBJ whole genome shotgun (WGS) entry which is preliminary data.</text>
</comment>
<gene>
    <name evidence="2" type="ORF">DHR80_18925</name>
</gene>